<accession>A0A3L7J153</accession>
<keyword evidence="1" id="KW-0812">Transmembrane</keyword>
<keyword evidence="3" id="KW-1185">Reference proteome</keyword>
<protein>
    <recommendedName>
        <fullName evidence="4">AbiTii domain-containing protein</fullName>
    </recommendedName>
</protein>
<dbReference type="Proteomes" id="UP000282460">
    <property type="component" value="Unassembled WGS sequence"/>
</dbReference>
<evidence type="ECO:0008006" key="4">
    <source>
        <dbReference type="Google" id="ProtNLM"/>
    </source>
</evidence>
<comment type="caution">
    <text evidence="2">The sequence shown here is derived from an EMBL/GenBank/DDBJ whole genome shotgun (WGS) entry which is preliminary data.</text>
</comment>
<evidence type="ECO:0000256" key="1">
    <source>
        <dbReference type="SAM" id="Phobius"/>
    </source>
</evidence>
<dbReference type="RefSeq" id="WP_121659010.1">
    <property type="nucleotide sequence ID" value="NZ_BMEK01000002.1"/>
</dbReference>
<feature type="transmembrane region" description="Helical" evidence="1">
    <location>
        <begin position="261"/>
        <end position="282"/>
    </location>
</feature>
<gene>
    <name evidence="2" type="ORF">D9V28_06855</name>
</gene>
<name>A0A3L7J153_9MICO</name>
<evidence type="ECO:0000313" key="2">
    <source>
        <dbReference type="EMBL" id="RLQ83965.1"/>
    </source>
</evidence>
<dbReference type="EMBL" id="RCWJ01000002">
    <property type="protein sequence ID" value="RLQ83965.1"/>
    <property type="molecule type" value="Genomic_DNA"/>
</dbReference>
<dbReference type="AlphaFoldDB" id="A0A3L7J153"/>
<evidence type="ECO:0000313" key="3">
    <source>
        <dbReference type="Proteomes" id="UP000282460"/>
    </source>
</evidence>
<proteinExistence type="predicted"/>
<feature type="transmembrane region" description="Helical" evidence="1">
    <location>
        <begin position="58"/>
        <end position="75"/>
    </location>
</feature>
<reference evidence="2 3" key="1">
    <citation type="submission" date="2018-10" db="EMBL/GenBank/DDBJ databases">
        <authorList>
            <person name="Li J."/>
        </authorList>
    </citation>
    <scope>NUCLEOTIDE SEQUENCE [LARGE SCALE GENOMIC DNA]</scope>
    <source>
        <strain evidence="2 3">ZD1-4</strain>
    </source>
</reference>
<organism evidence="2 3">
    <name type="scientific">Mycetocola zhadangensis</name>
    <dbReference type="NCBI Taxonomy" id="1164595"/>
    <lineage>
        <taxon>Bacteria</taxon>
        <taxon>Bacillati</taxon>
        <taxon>Actinomycetota</taxon>
        <taxon>Actinomycetes</taxon>
        <taxon>Micrococcales</taxon>
        <taxon>Microbacteriaceae</taxon>
        <taxon>Mycetocola</taxon>
    </lineage>
</organism>
<keyword evidence="1" id="KW-0472">Membrane</keyword>
<sequence length="284" mass="30434">MLPASIPVERFIVVMAKTAARLLSTNQRQILRGRNVVGFRLIDEELAVRIEGAEMDSWLALAVFAVLVGVGVWRWKVVTRRTLTDVQCEEIAESTVNALFRATRAVGTSVAIPPSFWEGLSGHQAIEAARWMIGRGYVTANDWGLIGILLGSPPHHLALTQGSYDLQIAERAGGPTFVGNGHINIGGVQIVAGNSVHISARDLVDLAMAVRQDSEHLDSLERSQAHSAADTLDQAARGELAPDSPQLSGAIKWLKERADEAVGGAMGAAMWAATSTILARIFTG</sequence>
<keyword evidence="1" id="KW-1133">Transmembrane helix</keyword>